<dbReference type="GO" id="GO:0005886">
    <property type="term" value="C:plasma membrane"/>
    <property type="evidence" value="ECO:0007669"/>
    <property type="project" value="UniProtKB-SubCell"/>
</dbReference>
<dbReference type="InterPro" id="IPR036445">
    <property type="entry name" value="GPCR_2_extracell_dom_sf"/>
</dbReference>
<evidence type="ECO:0000256" key="11">
    <source>
        <dbReference type="SAM" id="Phobius"/>
    </source>
</evidence>
<dbReference type="InterPro" id="IPR050332">
    <property type="entry name" value="GPCR_2"/>
</dbReference>
<keyword evidence="6" id="KW-0297">G-protein coupled receptor</keyword>
<comment type="subcellular location">
    <subcellularLocation>
        <location evidence="1">Cell membrane</location>
        <topology evidence="1">Multi-pass membrane protein</topology>
    </subcellularLocation>
</comment>
<dbReference type="GO" id="GO:0008528">
    <property type="term" value="F:G protein-coupled peptide receptor activity"/>
    <property type="evidence" value="ECO:0007669"/>
    <property type="project" value="TreeGrafter"/>
</dbReference>
<keyword evidence="9" id="KW-0325">Glycoprotein</keyword>
<reference evidence="14 15" key="1">
    <citation type="submission" date="2014-07" db="EMBL/GenBank/DDBJ databases">
        <title>Genomic and transcriptomic analysis on Apis cerana provide comprehensive insights into honey bee biology.</title>
        <authorList>
            <person name="Diao Q."/>
            <person name="Sun L."/>
            <person name="Zheng H."/>
            <person name="Zheng H."/>
            <person name="Xu S."/>
            <person name="Wang S."/>
            <person name="Zeng Z."/>
            <person name="Hu F."/>
            <person name="Su S."/>
            <person name="Wu J."/>
        </authorList>
    </citation>
    <scope>NUCLEOTIDE SEQUENCE [LARGE SCALE GENOMIC DNA]</scope>
    <source>
        <tissue evidence="14">Pupae without intestine</tissue>
    </source>
</reference>
<evidence type="ECO:0000256" key="4">
    <source>
        <dbReference type="ARBA" id="ARBA00022692"/>
    </source>
</evidence>
<dbReference type="InterPro" id="IPR001879">
    <property type="entry name" value="GPCR_2_extracellular_dom"/>
</dbReference>
<name>A0A2A3EEL6_APICC</name>
<dbReference type="PROSITE" id="PS50261">
    <property type="entry name" value="G_PROTEIN_RECEP_F2_4"/>
    <property type="match status" value="1"/>
</dbReference>
<protein>
    <submittedName>
        <fullName evidence="14">Parathyroid hormone/parathyroid hormone-related peptide receptor</fullName>
    </submittedName>
</protein>
<feature type="transmembrane region" description="Helical" evidence="11">
    <location>
        <begin position="341"/>
        <end position="365"/>
    </location>
</feature>
<keyword evidence="4 11" id="KW-0812">Transmembrane</keyword>
<dbReference type="PROSITE" id="PS00649">
    <property type="entry name" value="G_PROTEIN_RECEP_F2_1"/>
    <property type="match status" value="1"/>
</dbReference>
<dbReference type="GO" id="GO:0007166">
    <property type="term" value="P:cell surface receptor signaling pathway"/>
    <property type="evidence" value="ECO:0007669"/>
    <property type="project" value="InterPro"/>
</dbReference>
<dbReference type="PROSITE" id="PS00650">
    <property type="entry name" value="G_PROTEIN_RECEP_F2_2"/>
    <property type="match status" value="1"/>
</dbReference>
<dbReference type="OrthoDB" id="16753at2759"/>
<keyword evidence="10" id="KW-0807">Transducer</keyword>
<evidence type="ECO:0000256" key="8">
    <source>
        <dbReference type="ARBA" id="ARBA00023170"/>
    </source>
</evidence>
<dbReference type="Pfam" id="PF00002">
    <property type="entry name" value="7tm_2"/>
    <property type="match status" value="1"/>
</dbReference>
<gene>
    <name evidence="14" type="ORF">APICC_09803</name>
</gene>
<dbReference type="EMBL" id="KZ288280">
    <property type="protein sequence ID" value="PBC29659.1"/>
    <property type="molecule type" value="Genomic_DNA"/>
</dbReference>
<evidence type="ECO:0000256" key="9">
    <source>
        <dbReference type="ARBA" id="ARBA00023180"/>
    </source>
</evidence>
<sequence>MCNKKRWCPEIWDEILCWPSTAPGELAILSCPSYIVGFDTHANASRQCMMNGQWLWNSTVNNTWSNYSQCYRNSFVTILVPEEEQINISILIKKYIPIVKIISKIGYTVSFFTLVIAFFILAVIKKLRCPRNMLHMHLFASFMFRAFMALMKDILFVSGIALASDMIIKNGKIYSLVDKKESSWLCKMFTSFWQYFILANYFWILMEGLYLHNLVFLALFTDVNSSIAVYICLGWGLPALFVLCWIVARVTLENKYCWTIHENSNLFLLIRIPTMLSILINFVLFINIVRVLLLKLRSTVSEETQRYKRWAKSTLILVPLFGVHYTLFLGMSYSENETVEIVWLFCDQLFASFQGFFVAVLYCFLNGEVRTEVTRIIKNQRLFHFHTKWISRHSTHSDNIGTRGGSLASSRGYLEIAGNGQSAYSENQKQTNHTSLSYGKYTDQSLLPFCSNDSEVTPCTGKINIHRIREQHRWSDSECCHLAYELHNLRNGPT</sequence>
<evidence type="ECO:0000256" key="7">
    <source>
        <dbReference type="ARBA" id="ARBA00023136"/>
    </source>
</evidence>
<organism evidence="14 15">
    <name type="scientific">Apis cerana cerana</name>
    <name type="common">Oriental honeybee</name>
    <dbReference type="NCBI Taxonomy" id="94128"/>
    <lineage>
        <taxon>Eukaryota</taxon>
        <taxon>Metazoa</taxon>
        <taxon>Ecdysozoa</taxon>
        <taxon>Arthropoda</taxon>
        <taxon>Hexapoda</taxon>
        <taxon>Insecta</taxon>
        <taxon>Pterygota</taxon>
        <taxon>Neoptera</taxon>
        <taxon>Endopterygota</taxon>
        <taxon>Hymenoptera</taxon>
        <taxon>Apocrita</taxon>
        <taxon>Aculeata</taxon>
        <taxon>Apoidea</taxon>
        <taxon>Anthophila</taxon>
        <taxon>Apidae</taxon>
        <taxon>Apis</taxon>
    </lineage>
</organism>
<evidence type="ECO:0000259" key="12">
    <source>
        <dbReference type="PROSITE" id="PS50227"/>
    </source>
</evidence>
<evidence type="ECO:0000256" key="1">
    <source>
        <dbReference type="ARBA" id="ARBA00004651"/>
    </source>
</evidence>
<dbReference type="GO" id="GO:0007188">
    <property type="term" value="P:adenylate cyclase-modulating G protein-coupled receptor signaling pathway"/>
    <property type="evidence" value="ECO:0007669"/>
    <property type="project" value="TreeGrafter"/>
</dbReference>
<dbReference type="Gene3D" id="4.10.1240.10">
    <property type="entry name" value="GPCR, family 2, extracellular hormone receptor domain"/>
    <property type="match status" value="1"/>
</dbReference>
<dbReference type="SUPFAM" id="SSF111418">
    <property type="entry name" value="Hormone receptor domain"/>
    <property type="match status" value="1"/>
</dbReference>
<dbReference type="FunFam" id="1.20.1070.10:FF:000527">
    <property type="entry name" value="Parathyroid hormone/parathyroid hormone-related peptide receptor"/>
    <property type="match status" value="1"/>
</dbReference>
<feature type="transmembrane region" description="Helical" evidence="11">
    <location>
        <begin position="136"/>
        <end position="162"/>
    </location>
</feature>
<feature type="transmembrane region" description="Helical" evidence="11">
    <location>
        <begin position="227"/>
        <end position="248"/>
    </location>
</feature>
<dbReference type="Proteomes" id="UP000242457">
    <property type="component" value="Unassembled WGS sequence"/>
</dbReference>
<keyword evidence="7 11" id="KW-0472">Membrane</keyword>
<dbReference type="AlphaFoldDB" id="A0A2A3EEL6"/>
<keyword evidence="3" id="KW-1003">Cell membrane</keyword>
<evidence type="ECO:0000313" key="14">
    <source>
        <dbReference type="EMBL" id="PBC29659.1"/>
    </source>
</evidence>
<dbReference type="GO" id="GO:0017046">
    <property type="term" value="F:peptide hormone binding"/>
    <property type="evidence" value="ECO:0007669"/>
    <property type="project" value="TreeGrafter"/>
</dbReference>
<dbReference type="PANTHER" id="PTHR45620:SF1">
    <property type="entry name" value="G-PROTEIN COUPLED RECEPTORS FAMILY 2 PROFILE 2 DOMAIN-CONTAINING PROTEIN"/>
    <property type="match status" value="1"/>
</dbReference>
<dbReference type="SMART" id="SM00008">
    <property type="entry name" value="HormR"/>
    <property type="match status" value="1"/>
</dbReference>
<feature type="transmembrane region" description="Helical" evidence="11">
    <location>
        <begin position="192"/>
        <end position="220"/>
    </location>
</feature>
<evidence type="ECO:0000256" key="2">
    <source>
        <dbReference type="ARBA" id="ARBA00005314"/>
    </source>
</evidence>
<evidence type="ECO:0000259" key="13">
    <source>
        <dbReference type="PROSITE" id="PS50261"/>
    </source>
</evidence>
<feature type="transmembrane region" description="Helical" evidence="11">
    <location>
        <begin position="310"/>
        <end position="329"/>
    </location>
</feature>
<feature type="transmembrane region" description="Helical" evidence="11">
    <location>
        <begin position="105"/>
        <end position="124"/>
    </location>
</feature>
<dbReference type="Gene3D" id="1.20.1070.10">
    <property type="entry name" value="Rhodopsin 7-helix transmembrane proteins"/>
    <property type="match status" value="1"/>
</dbReference>
<keyword evidence="5 11" id="KW-1133">Transmembrane helix</keyword>
<feature type="transmembrane region" description="Helical" evidence="11">
    <location>
        <begin position="268"/>
        <end position="289"/>
    </location>
</feature>
<dbReference type="PANTHER" id="PTHR45620">
    <property type="entry name" value="PDF RECEPTOR-LIKE PROTEIN-RELATED"/>
    <property type="match status" value="1"/>
</dbReference>
<feature type="domain" description="G-protein coupled receptors family 2 profile 1" evidence="12">
    <location>
        <begin position="1"/>
        <end position="74"/>
    </location>
</feature>
<dbReference type="CDD" id="cd15273">
    <property type="entry name" value="7tmB1_NPR_B7_insect-like"/>
    <property type="match status" value="1"/>
</dbReference>
<dbReference type="Pfam" id="PF02793">
    <property type="entry name" value="HRM"/>
    <property type="match status" value="1"/>
</dbReference>
<comment type="similarity">
    <text evidence="2">Belongs to the G-protein coupled receptor 2 family.</text>
</comment>
<evidence type="ECO:0000313" key="15">
    <source>
        <dbReference type="Proteomes" id="UP000242457"/>
    </source>
</evidence>
<feature type="domain" description="G-protein coupled receptors family 2 profile 2" evidence="13">
    <location>
        <begin position="99"/>
        <end position="366"/>
    </location>
</feature>
<proteinExistence type="inferred from homology"/>
<evidence type="ECO:0000256" key="6">
    <source>
        <dbReference type="ARBA" id="ARBA00023040"/>
    </source>
</evidence>
<evidence type="ECO:0000256" key="10">
    <source>
        <dbReference type="ARBA" id="ARBA00023224"/>
    </source>
</evidence>
<keyword evidence="15" id="KW-1185">Reference proteome</keyword>
<evidence type="ECO:0000256" key="3">
    <source>
        <dbReference type="ARBA" id="ARBA00022475"/>
    </source>
</evidence>
<dbReference type="PRINTS" id="PR00249">
    <property type="entry name" value="GPCRSECRETIN"/>
</dbReference>
<dbReference type="STRING" id="94128.A0A2A3EEL6"/>
<accession>A0A2A3EEL6</accession>
<dbReference type="PROSITE" id="PS50227">
    <property type="entry name" value="G_PROTEIN_RECEP_F2_3"/>
    <property type="match status" value="1"/>
</dbReference>
<dbReference type="InterPro" id="IPR017981">
    <property type="entry name" value="GPCR_2-like_7TM"/>
</dbReference>
<keyword evidence="8 14" id="KW-0675">Receptor</keyword>
<evidence type="ECO:0000256" key="5">
    <source>
        <dbReference type="ARBA" id="ARBA00022989"/>
    </source>
</evidence>
<dbReference type="InterPro" id="IPR000832">
    <property type="entry name" value="GPCR_2_secretin-like"/>
</dbReference>
<dbReference type="InterPro" id="IPR017983">
    <property type="entry name" value="GPCR_2_secretin-like_CS"/>
</dbReference>